<proteinExistence type="predicted"/>
<dbReference type="OrthoDB" id="9816340at2"/>
<feature type="domain" description="SWIM-type" evidence="2">
    <location>
        <begin position="56"/>
        <end position="89"/>
    </location>
</feature>
<name>A0A3N4YN03_9MICO</name>
<reference evidence="3 4" key="1">
    <citation type="submission" date="2018-11" db="EMBL/GenBank/DDBJ databases">
        <title>Sequencing the genomes of 1000 actinobacteria strains.</title>
        <authorList>
            <person name="Klenk H.-P."/>
        </authorList>
    </citation>
    <scope>NUCLEOTIDE SEQUENCE [LARGE SCALE GENOMIC DNA]</scope>
    <source>
        <strain evidence="3 4">DSM 15700</strain>
    </source>
</reference>
<dbReference type="RefSeq" id="WP_123813853.1">
    <property type="nucleotide sequence ID" value="NZ_RKQZ01000001.1"/>
</dbReference>
<sequence length="442" mass="46229">MDGTWTSAQVEAVAPDARSLAAGRKLVAGTNWSNDGRGGGSALLWGECAGSGKAPYQVCIDLDEPAYKCSCPSRKFPCKHALALLLRWSEGAVAEQAQAAPFADEWHKARAGRAAKKAAREIAPQTEAQKAAARRRAEERAGRVAQGVADLARWLDDQAAAGIAALGRSGYRVFDDVAARLVDAQVPGLAAAVRRCGSVAASGSGWEERLLAEFGLLRLLVSAAGKLDELPGPLADTVRSRLGLAPSSDDVLAGTPVRDTWEVVGLRDTTEEKLTARAVWLRGRDTGRPALVLSFAAGGAALPVDLVPGTAVEADLFFYPGALPLRALVGEKHSPVMPLAGPPSSVMSLPDAFDELAGALGADPWLDRYPLVVRGTLRAGSPWRLEGAGVGVPFARHARPWELLAAGGGEERPVVVEWTPHGLLPLAVHAADGMVTGAEARA</sequence>
<accession>A0A3N4YN03</accession>
<keyword evidence="1" id="KW-0479">Metal-binding</keyword>
<evidence type="ECO:0000259" key="2">
    <source>
        <dbReference type="PROSITE" id="PS50966"/>
    </source>
</evidence>
<dbReference type="InterPro" id="IPR007527">
    <property type="entry name" value="Znf_SWIM"/>
</dbReference>
<dbReference type="EMBL" id="RKQZ01000001">
    <property type="protein sequence ID" value="RPF20724.1"/>
    <property type="molecule type" value="Genomic_DNA"/>
</dbReference>
<gene>
    <name evidence="3" type="ORF">EDD34_1328</name>
</gene>
<dbReference type="PROSITE" id="PS50966">
    <property type="entry name" value="ZF_SWIM"/>
    <property type="match status" value="1"/>
</dbReference>
<protein>
    <submittedName>
        <fullName evidence="3">SWIM zinc finger protein</fullName>
    </submittedName>
</protein>
<evidence type="ECO:0000313" key="3">
    <source>
        <dbReference type="EMBL" id="RPF20724.1"/>
    </source>
</evidence>
<keyword evidence="4" id="KW-1185">Reference proteome</keyword>
<dbReference type="GO" id="GO:0008270">
    <property type="term" value="F:zinc ion binding"/>
    <property type="evidence" value="ECO:0007669"/>
    <property type="project" value="UniProtKB-KW"/>
</dbReference>
<keyword evidence="1" id="KW-0862">Zinc</keyword>
<evidence type="ECO:0000313" key="4">
    <source>
        <dbReference type="Proteomes" id="UP000280501"/>
    </source>
</evidence>
<dbReference type="AlphaFoldDB" id="A0A3N4YN03"/>
<keyword evidence="1" id="KW-0863">Zinc-finger</keyword>
<organism evidence="3 4">
    <name type="scientific">Myceligenerans xiligouense</name>
    <dbReference type="NCBI Taxonomy" id="253184"/>
    <lineage>
        <taxon>Bacteria</taxon>
        <taxon>Bacillati</taxon>
        <taxon>Actinomycetota</taxon>
        <taxon>Actinomycetes</taxon>
        <taxon>Micrococcales</taxon>
        <taxon>Promicromonosporaceae</taxon>
        <taxon>Myceligenerans</taxon>
    </lineage>
</organism>
<evidence type="ECO:0000256" key="1">
    <source>
        <dbReference type="PROSITE-ProRule" id="PRU00325"/>
    </source>
</evidence>
<comment type="caution">
    <text evidence="3">The sequence shown here is derived from an EMBL/GenBank/DDBJ whole genome shotgun (WGS) entry which is preliminary data.</text>
</comment>
<dbReference type="Pfam" id="PF04434">
    <property type="entry name" value="SWIM"/>
    <property type="match status" value="1"/>
</dbReference>
<dbReference type="Proteomes" id="UP000280501">
    <property type="component" value="Unassembled WGS sequence"/>
</dbReference>